<dbReference type="Proteomes" id="UP000663844">
    <property type="component" value="Unassembled WGS sequence"/>
</dbReference>
<accession>A0A820PHP5</accession>
<gene>
    <name evidence="1" type="ORF">OXD698_LOCUS51542</name>
</gene>
<name>A0A820PHP5_9BILA</name>
<evidence type="ECO:0000313" key="2">
    <source>
        <dbReference type="Proteomes" id="UP000663844"/>
    </source>
</evidence>
<evidence type="ECO:0000313" key="1">
    <source>
        <dbReference type="EMBL" id="CAF4402578.1"/>
    </source>
</evidence>
<reference evidence="1" key="1">
    <citation type="submission" date="2021-02" db="EMBL/GenBank/DDBJ databases">
        <authorList>
            <person name="Nowell W R."/>
        </authorList>
    </citation>
    <scope>NUCLEOTIDE SEQUENCE</scope>
</reference>
<sequence length="129" mass="15018">MYRSFWLMLPEQICKSDGLSISNEQKCWTGTFISQDRKQIIRLNYDKPLNLRLQWILKEIKERSNMILNILLTSTSMNILTSPNTILINEIKLNATDDLDDYPNDDELHYSDYAYEDSIDGLTSSTTTT</sequence>
<organism evidence="1 2">
    <name type="scientific">Adineta steineri</name>
    <dbReference type="NCBI Taxonomy" id="433720"/>
    <lineage>
        <taxon>Eukaryota</taxon>
        <taxon>Metazoa</taxon>
        <taxon>Spiralia</taxon>
        <taxon>Gnathifera</taxon>
        <taxon>Rotifera</taxon>
        <taxon>Eurotatoria</taxon>
        <taxon>Bdelloidea</taxon>
        <taxon>Adinetida</taxon>
        <taxon>Adinetidae</taxon>
        <taxon>Adineta</taxon>
    </lineage>
</organism>
<dbReference type="AlphaFoldDB" id="A0A820PHP5"/>
<dbReference type="EMBL" id="CAJOAZ010026608">
    <property type="protein sequence ID" value="CAF4402578.1"/>
    <property type="molecule type" value="Genomic_DNA"/>
</dbReference>
<proteinExistence type="predicted"/>
<comment type="caution">
    <text evidence="1">The sequence shown here is derived from an EMBL/GenBank/DDBJ whole genome shotgun (WGS) entry which is preliminary data.</text>
</comment>
<feature type="non-terminal residue" evidence="1">
    <location>
        <position position="1"/>
    </location>
</feature>
<protein>
    <submittedName>
        <fullName evidence="1">Uncharacterized protein</fullName>
    </submittedName>
</protein>